<evidence type="ECO:0000256" key="2">
    <source>
        <dbReference type="SAM" id="MobiDB-lite"/>
    </source>
</evidence>
<evidence type="ECO:0000313" key="4">
    <source>
        <dbReference type="Proteomes" id="UP001363151"/>
    </source>
</evidence>
<feature type="compositionally biased region" description="Gly residues" evidence="2">
    <location>
        <begin position="854"/>
        <end position="865"/>
    </location>
</feature>
<sequence>MDDDDDEDPYNFDLAGDDDLGYGDDDSASMSYSPARRAPAARPAPESKKAPVGRGARPASTAEAPAKGGGSSASDILAKASAMLSKKPASYGGGRRAAEKESTVDDILAGLSSDGDESEASRPRGLTRQTSTLGRGAAPRAGSRSFDLGSLGGSDSNDQSQSFDQGSLDKPRPTISPSPEADRRRLRDETRIGRGLGDMPKLGLARKSVYGDVRTASGLGAPDPARSPDPEPAAREGGTRWRELEDAPLTATTKGDLSSSRRGTVRSINDLNDARAEERAGAPPTRDSESTFDFGGRGDGVDDEDDDDLAGDLGGGGALEAAAERALLRSPEGFGAASALPRRAVENSSPPRGKPAERPGKPGAARRTVSFDGDGALSSDAAPLHSSGGSPGGALEESLAEDDSDGDRTVGQRDAAGSSDSGENYEGESVADDDDAAPNAPNVRSFSDLAAVAAPESSDGDDDAEEYSDEFGNESPASRSPRSGPGRRTAPPLGPPAAAGPPPARLATPPSSVAARATAGAVVRSFDDLARCRGPQRGPHGLRGQRAAATPPAAAAAKTRRVRSHAGHVFFTVRLGLLAIEHLDGTARDVFVADVAAALGVSRRASTSSARESLAGDGSVLEARVAVRGGADARALGAAIARVRGDDGEVHFDFAEGAAPRAATADAGAPRARVTTHDAATGDADEDEPAPGGELAGCAVPRAADRGRRLSAQLFSLADQHLAELHAERAAGTTALNAPDAALPQMLAAQADLSRQLEGLRAKLAESRATYDAARARPPSTEAHHTLAATQEYIDTHRPAPLPYWKAYMSVDASLTEEEARQLAFDDVKHKRGAAAPVSAVAATTASAAAGPDGPDGGVGEAKEG</sequence>
<feature type="compositionally biased region" description="Polar residues" evidence="2">
    <location>
        <begin position="250"/>
        <end position="270"/>
    </location>
</feature>
<proteinExistence type="predicted"/>
<feature type="compositionally biased region" description="Low complexity" evidence="2">
    <location>
        <begin position="475"/>
        <end position="491"/>
    </location>
</feature>
<feature type="compositionally biased region" description="Acidic residues" evidence="2">
    <location>
        <begin position="1"/>
        <end position="27"/>
    </location>
</feature>
<accession>A0ABR1FUA3</accession>
<evidence type="ECO:0000256" key="1">
    <source>
        <dbReference type="SAM" id="Coils"/>
    </source>
</evidence>
<feature type="compositionally biased region" description="Low complexity" evidence="2">
    <location>
        <begin position="28"/>
        <end position="44"/>
    </location>
</feature>
<feature type="region of interest" description="Disordered" evidence="2">
    <location>
        <begin position="661"/>
        <end position="695"/>
    </location>
</feature>
<protein>
    <submittedName>
        <fullName evidence="3">Uncharacterized protein</fullName>
    </submittedName>
</protein>
<feature type="compositionally biased region" description="Pro residues" evidence="2">
    <location>
        <begin position="492"/>
        <end position="504"/>
    </location>
</feature>
<feature type="compositionally biased region" description="Low complexity" evidence="2">
    <location>
        <begin position="142"/>
        <end position="166"/>
    </location>
</feature>
<feature type="region of interest" description="Disordered" evidence="2">
    <location>
        <begin position="333"/>
        <end position="513"/>
    </location>
</feature>
<gene>
    <name evidence="3" type="ORF">SO694_00026121</name>
</gene>
<feature type="compositionally biased region" description="Acidic residues" evidence="2">
    <location>
        <begin position="301"/>
        <end position="310"/>
    </location>
</feature>
<dbReference type="EMBL" id="JBBJCI010000227">
    <property type="protein sequence ID" value="KAK7238901.1"/>
    <property type="molecule type" value="Genomic_DNA"/>
</dbReference>
<organism evidence="3 4">
    <name type="scientific">Aureococcus anophagefferens</name>
    <name type="common">Harmful bloom alga</name>
    <dbReference type="NCBI Taxonomy" id="44056"/>
    <lineage>
        <taxon>Eukaryota</taxon>
        <taxon>Sar</taxon>
        <taxon>Stramenopiles</taxon>
        <taxon>Ochrophyta</taxon>
        <taxon>Pelagophyceae</taxon>
        <taxon>Pelagomonadales</taxon>
        <taxon>Pelagomonadaceae</taxon>
        <taxon>Aureococcus</taxon>
    </lineage>
</organism>
<feature type="region of interest" description="Disordered" evidence="2">
    <location>
        <begin position="1"/>
        <end position="73"/>
    </location>
</feature>
<keyword evidence="4" id="KW-1185">Reference proteome</keyword>
<feature type="compositionally biased region" description="Basic and acidic residues" evidence="2">
    <location>
        <begin position="180"/>
        <end position="192"/>
    </location>
</feature>
<reference evidence="3 4" key="1">
    <citation type="submission" date="2024-03" db="EMBL/GenBank/DDBJ databases">
        <title>Aureococcus anophagefferens CCMP1851 and Kratosvirus quantuckense: Draft genome of a second virus-susceptible host strain in the model system.</title>
        <authorList>
            <person name="Chase E."/>
            <person name="Truchon A.R."/>
            <person name="Schepens W."/>
            <person name="Wilhelm S.W."/>
        </authorList>
    </citation>
    <scope>NUCLEOTIDE SEQUENCE [LARGE SCALE GENOMIC DNA]</scope>
    <source>
        <strain evidence="3 4">CCMP1851</strain>
    </source>
</reference>
<evidence type="ECO:0000313" key="3">
    <source>
        <dbReference type="EMBL" id="KAK7238901.1"/>
    </source>
</evidence>
<feature type="compositionally biased region" description="Acidic residues" evidence="2">
    <location>
        <begin position="458"/>
        <end position="472"/>
    </location>
</feature>
<feature type="compositionally biased region" description="Low complexity" evidence="2">
    <location>
        <begin position="661"/>
        <end position="673"/>
    </location>
</feature>
<feature type="region of interest" description="Disordered" evidence="2">
    <location>
        <begin position="839"/>
        <end position="865"/>
    </location>
</feature>
<comment type="caution">
    <text evidence="3">The sequence shown here is derived from an EMBL/GenBank/DDBJ whole genome shotgun (WGS) entry which is preliminary data.</text>
</comment>
<feature type="compositionally biased region" description="Basic and acidic residues" evidence="2">
    <location>
        <begin position="226"/>
        <end position="245"/>
    </location>
</feature>
<feature type="compositionally biased region" description="Acidic residues" evidence="2">
    <location>
        <begin position="423"/>
        <end position="436"/>
    </location>
</feature>
<feature type="coiled-coil region" evidence="1">
    <location>
        <begin position="750"/>
        <end position="777"/>
    </location>
</feature>
<keyword evidence="1" id="KW-0175">Coiled coil</keyword>
<feature type="region of interest" description="Disordered" evidence="2">
    <location>
        <begin position="85"/>
        <end position="317"/>
    </location>
</feature>
<feature type="region of interest" description="Disordered" evidence="2">
    <location>
        <begin position="531"/>
        <end position="550"/>
    </location>
</feature>
<name>A0ABR1FUA3_AURAN</name>
<feature type="compositionally biased region" description="Low complexity" evidence="2">
    <location>
        <begin position="839"/>
        <end position="853"/>
    </location>
</feature>
<dbReference type="Proteomes" id="UP001363151">
    <property type="component" value="Unassembled WGS sequence"/>
</dbReference>